<reference evidence="4 5" key="1">
    <citation type="journal article" date="2016" name="Nat. Commun.">
        <title>Ectomycorrhizal ecology is imprinted in the genome of the dominant symbiotic fungus Cenococcum geophilum.</title>
        <authorList>
            <consortium name="DOE Joint Genome Institute"/>
            <person name="Peter M."/>
            <person name="Kohler A."/>
            <person name="Ohm R.A."/>
            <person name="Kuo A."/>
            <person name="Krutzmann J."/>
            <person name="Morin E."/>
            <person name="Arend M."/>
            <person name="Barry K.W."/>
            <person name="Binder M."/>
            <person name="Choi C."/>
            <person name="Clum A."/>
            <person name="Copeland A."/>
            <person name="Grisel N."/>
            <person name="Haridas S."/>
            <person name="Kipfer T."/>
            <person name="LaButti K."/>
            <person name="Lindquist E."/>
            <person name="Lipzen A."/>
            <person name="Maire R."/>
            <person name="Meier B."/>
            <person name="Mihaltcheva S."/>
            <person name="Molinier V."/>
            <person name="Murat C."/>
            <person name="Poggeler S."/>
            <person name="Quandt C.A."/>
            <person name="Sperisen C."/>
            <person name="Tritt A."/>
            <person name="Tisserant E."/>
            <person name="Crous P.W."/>
            <person name="Henrissat B."/>
            <person name="Nehls U."/>
            <person name="Egli S."/>
            <person name="Spatafora J.W."/>
            <person name="Grigoriev I.V."/>
            <person name="Martin F.M."/>
        </authorList>
    </citation>
    <scope>NUCLEOTIDE SEQUENCE [LARGE SCALE GENOMIC DNA]</scope>
    <source>
        <strain evidence="4 5">CBS 459.81</strain>
    </source>
</reference>
<proteinExistence type="predicted"/>
<feature type="domain" description="Methyltransferase" evidence="3">
    <location>
        <begin position="49"/>
        <end position="136"/>
    </location>
</feature>
<name>A0A8E2E7G2_9PEZI</name>
<evidence type="ECO:0000313" key="5">
    <source>
        <dbReference type="Proteomes" id="UP000250266"/>
    </source>
</evidence>
<dbReference type="PANTHER" id="PTHR44942:SF4">
    <property type="entry name" value="METHYLTRANSFERASE TYPE 11 DOMAIN-CONTAINING PROTEIN"/>
    <property type="match status" value="1"/>
</dbReference>
<dbReference type="InterPro" id="IPR051052">
    <property type="entry name" value="Diverse_substrate_MTase"/>
</dbReference>
<dbReference type="CDD" id="cd02440">
    <property type="entry name" value="AdoMet_MTases"/>
    <property type="match status" value="1"/>
</dbReference>
<keyword evidence="1 4" id="KW-0489">Methyltransferase</keyword>
<keyword evidence="5" id="KW-1185">Reference proteome</keyword>
<evidence type="ECO:0000259" key="3">
    <source>
        <dbReference type="Pfam" id="PF13649"/>
    </source>
</evidence>
<evidence type="ECO:0000256" key="1">
    <source>
        <dbReference type="ARBA" id="ARBA00022603"/>
    </source>
</evidence>
<dbReference type="GO" id="GO:0008168">
    <property type="term" value="F:methyltransferase activity"/>
    <property type="evidence" value="ECO:0007669"/>
    <property type="project" value="UniProtKB-KW"/>
</dbReference>
<accession>A0A8E2E7G2</accession>
<protein>
    <submittedName>
        <fullName evidence="4">S-adenosyl-L-methionine-dependent methyltransferase</fullName>
    </submittedName>
</protein>
<dbReference type="Gene3D" id="3.40.50.150">
    <property type="entry name" value="Vaccinia Virus protein VP39"/>
    <property type="match status" value="1"/>
</dbReference>
<keyword evidence="2 4" id="KW-0808">Transferase</keyword>
<dbReference type="EMBL" id="KV745052">
    <property type="protein sequence ID" value="OCK78551.1"/>
    <property type="molecule type" value="Genomic_DNA"/>
</dbReference>
<dbReference type="Proteomes" id="UP000250266">
    <property type="component" value="Unassembled WGS sequence"/>
</dbReference>
<dbReference type="Pfam" id="PF13649">
    <property type="entry name" value="Methyltransf_25"/>
    <property type="match status" value="1"/>
</dbReference>
<dbReference type="GO" id="GO:0032259">
    <property type="term" value="P:methylation"/>
    <property type="evidence" value="ECO:0007669"/>
    <property type="project" value="UniProtKB-KW"/>
</dbReference>
<gene>
    <name evidence="4" type="ORF">K432DRAFT_383773</name>
</gene>
<dbReference type="InterPro" id="IPR029063">
    <property type="entry name" value="SAM-dependent_MTases_sf"/>
</dbReference>
<dbReference type="PANTHER" id="PTHR44942">
    <property type="entry name" value="METHYLTRANSF_11 DOMAIN-CONTAINING PROTEIN"/>
    <property type="match status" value="1"/>
</dbReference>
<evidence type="ECO:0000313" key="4">
    <source>
        <dbReference type="EMBL" id="OCK78551.1"/>
    </source>
</evidence>
<dbReference type="SUPFAM" id="SSF53335">
    <property type="entry name" value="S-adenosyl-L-methionine-dependent methyltransferases"/>
    <property type="match status" value="1"/>
</dbReference>
<dbReference type="AlphaFoldDB" id="A0A8E2E7G2"/>
<sequence length="297" mass="33843">MAENIFEGAASFDWENYLNCRPNYRQSDFYPLIWDYHTSHGGQWNLARDVGTGPGNVAEVLSTKFAKVEGSDPSAFHIEVAKRKCIELPNVSFAVSRAEDVVATTKADLITVAECLPLMDIERAMGNFSELLKPGGTLAIWFYGGPIYIDAGDEEIQALHRTITSLSYDEIKPRKGNAWSTIGSWFDNVELPEKIWTDVKRIKWNSDKPLGFSDEFQNDAASCVRPDEVVEEKIDRSFWDKEVDFRWAKSFIDAQIPRQKSYITLEVETMYDQMEKLMAGRVHKITWPVVLILATKK</sequence>
<dbReference type="OrthoDB" id="10027013at2759"/>
<evidence type="ECO:0000256" key="2">
    <source>
        <dbReference type="ARBA" id="ARBA00022679"/>
    </source>
</evidence>
<organism evidence="4 5">
    <name type="scientific">Lepidopterella palustris CBS 459.81</name>
    <dbReference type="NCBI Taxonomy" id="1314670"/>
    <lineage>
        <taxon>Eukaryota</taxon>
        <taxon>Fungi</taxon>
        <taxon>Dikarya</taxon>
        <taxon>Ascomycota</taxon>
        <taxon>Pezizomycotina</taxon>
        <taxon>Dothideomycetes</taxon>
        <taxon>Pleosporomycetidae</taxon>
        <taxon>Mytilinidiales</taxon>
        <taxon>Argynnaceae</taxon>
        <taxon>Lepidopterella</taxon>
    </lineage>
</organism>
<dbReference type="InterPro" id="IPR041698">
    <property type="entry name" value="Methyltransf_25"/>
</dbReference>